<proteinExistence type="predicted"/>
<evidence type="ECO:0000313" key="3">
    <source>
        <dbReference type="EMBL" id="GMF12722.1"/>
    </source>
</evidence>
<dbReference type="InterPro" id="IPR038911">
    <property type="entry name" value="SCLT1"/>
</dbReference>
<keyword evidence="1" id="KW-0175">Coiled coil</keyword>
<comment type="caution">
    <text evidence="3">The sequence shown here is derived from an EMBL/GenBank/DDBJ whole genome shotgun (WGS) entry which is preliminary data.</text>
</comment>
<dbReference type="EMBL" id="BSXW01000130">
    <property type="protein sequence ID" value="GMF12722.1"/>
    <property type="molecule type" value="Genomic_DNA"/>
</dbReference>
<gene>
    <name evidence="3" type="ORF">Plil01_000329200</name>
</gene>
<name>A0A9W6TIM3_9STRA</name>
<keyword evidence="4" id="KW-1185">Reference proteome</keyword>
<dbReference type="PANTHER" id="PTHR35970:SF1">
    <property type="entry name" value="SODIUM CHANNEL AND CLATHRIN LINKER 1"/>
    <property type="match status" value="1"/>
</dbReference>
<feature type="region of interest" description="Disordered" evidence="2">
    <location>
        <begin position="328"/>
        <end position="364"/>
    </location>
</feature>
<dbReference type="PANTHER" id="PTHR35970">
    <property type="entry name" value="SODIUM CHANNEL AND CLATHRIN LINKER 1"/>
    <property type="match status" value="1"/>
</dbReference>
<dbReference type="AlphaFoldDB" id="A0A9W6TIM3"/>
<reference evidence="3" key="1">
    <citation type="submission" date="2023-04" db="EMBL/GenBank/DDBJ databases">
        <title>Phytophthora lilii NBRC 32176.</title>
        <authorList>
            <person name="Ichikawa N."/>
            <person name="Sato H."/>
            <person name="Tonouchi N."/>
        </authorList>
    </citation>
    <scope>NUCLEOTIDE SEQUENCE</scope>
    <source>
        <strain evidence="3">NBRC 32176</strain>
    </source>
</reference>
<dbReference type="GO" id="GO:0005814">
    <property type="term" value="C:centriole"/>
    <property type="evidence" value="ECO:0007669"/>
    <property type="project" value="TreeGrafter"/>
</dbReference>
<dbReference type="Proteomes" id="UP001165083">
    <property type="component" value="Unassembled WGS sequence"/>
</dbReference>
<dbReference type="GO" id="GO:0060271">
    <property type="term" value="P:cilium assembly"/>
    <property type="evidence" value="ECO:0007669"/>
    <property type="project" value="TreeGrafter"/>
</dbReference>
<organism evidence="3 4">
    <name type="scientific">Phytophthora lilii</name>
    <dbReference type="NCBI Taxonomy" id="2077276"/>
    <lineage>
        <taxon>Eukaryota</taxon>
        <taxon>Sar</taxon>
        <taxon>Stramenopiles</taxon>
        <taxon>Oomycota</taxon>
        <taxon>Peronosporomycetes</taxon>
        <taxon>Peronosporales</taxon>
        <taxon>Peronosporaceae</taxon>
        <taxon>Phytophthora</taxon>
    </lineage>
</organism>
<feature type="compositionally biased region" description="Basic and acidic residues" evidence="2">
    <location>
        <begin position="330"/>
        <end position="357"/>
    </location>
</feature>
<protein>
    <submittedName>
        <fullName evidence="3">Unnamed protein product</fullName>
    </submittedName>
</protein>
<accession>A0A9W6TIM3</accession>
<dbReference type="OrthoDB" id="10435783at2759"/>
<sequence length="364" mass="42469">MICLSVQVAARELQSRREIARLLERLRQQAAEHVKAQEDNLSAVVRKFEADVTSREQEIRALNSELVEVRSKMEVTTRNHKEADKKLAEAIRRSKDAAIAFEERVSSLERELEMRRTEAREAKEECEEQHHKVQLLNDQLNKVKADCANRFTNEFEVLHQQNRDLKAQAAELEYKLSQAKKEAASALDCSRNERERSEVRLIAEVESLKGRIQSLKEERKRADKNRQETDARCSVLSLQVQQLSRDLSDAKELLLEQEHACDDSDRKVSELSSQLTAALSKQQQFYRQERELRTALERMTLERSRMEREATVRFEEYRNGSYTYLPHSRIQTDLKDSTRDGSRETTTETFDPAEKTNIRYQMPA</sequence>
<evidence type="ECO:0000313" key="4">
    <source>
        <dbReference type="Proteomes" id="UP001165083"/>
    </source>
</evidence>
<evidence type="ECO:0000256" key="1">
    <source>
        <dbReference type="SAM" id="Coils"/>
    </source>
</evidence>
<feature type="coiled-coil region" evidence="1">
    <location>
        <begin position="16"/>
        <end position="260"/>
    </location>
</feature>
<evidence type="ECO:0000256" key="2">
    <source>
        <dbReference type="SAM" id="MobiDB-lite"/>
    </source>
</evidence>